<organism evidence="1 2">
    <name type="scientific">Acidovorax bellezanensis</name>
    <dbReference type="NCBI Taxonomy" id="2976702"/>
    <lineage>
        <taxon>Bacteria</taxon>
        <taxon>Pseudomonadati</taxon>
        <taxon>Pseudomonadota</taxon>
        <taxon>Betaproteobacteria</taxon>
        <taxon>Burkholderiales</taxon>
        <taxon>Comamonadaceae</taxon>
        <taxon>Acidovorax</taxon>
    </lineage>
</organism>
<reference evidence="1 2" key="1">
    <citation type="submission" date="2022-09" db="EMBL/GenBank/DDBJ databases">
        <title>Draft genome of isolate Be4.</title>
        <authorList>
            <person name="Sanchez-Castro I."/>
            <person name="Martinez-Rodriguez P."/>
            <person name="Descostes M."/>
            <person name="Merroun M."/>
        </authorList>
    </citation>
    <scope>NUCLEOTIDE SEQUENCE [LARGE SCALE GENOMIC DNA]</scope>
    <source>
        <strain evidence="1 2">Be4</strain>
    </source>
</reference>
<comment type="caution">
    <text evidence="1">The sequence shown here is derived from an EMBL/GenBank/DDBJ whole genome shotgun (WGS) entry which is preliminary data.</text>
</comment>
<accession>A0ABT2PU03</accession>
<keyword evidence="2" id="KW-1185">Reference proteome</keyword>
<name>A0ABT2PU03_9BURK</name>
<evidence type="ECO:0000313" key="2">
    <source>
        <dbReference type="Proteomes" id="UP001525968"/>
    </source>
</evidence>
<proteinExistence type="predicted"/>
<protein>
    <submittedName>
        <fullName evidence="1">SDR family NAD(P)-dependent oxidoreductase</fullName>
    </submittedName>
</protein>
<dbReference type="SUPFAM" id="SSF51735">
    <property type="entry name" value="NAD(P)-binding Rossmann-fold domains"/>
    <property type="match status" value="1"/>
</dbReference>
<dbReference type="Pfam" id="PF00106">
    <property type="entry name" value="adh_short"/>
    <property type="match status" value="1"/>
</dbReference>
<dbReference type="InterPro" id="IPR052992">
    <property type="entry name" value="SDR_member_12"/>
</dbReference>
<sequence>MAKTPLTKIIKFYIRFTPSYSAIGYHIRSIFWKNRPNNFQGQTWLVTGGSEGIGAAAARQGAEGGAHVICVARDAGKLKAFSKSVRSQTPISYLTADFSRTADVHALLAQIRQSGERFDVLIDNVGIQKHQPVITDEGLETSFVTNILSHHLLVKTLLEEKILKDDATVIEVSSGGMYNHRMVPEDLNITDATRYLGSRAYGLAKRAQVMVMSYWREKHAHLNQKFYAMHPGWVDTASVNRSMPRFVALLKRVLRDHEKGADTIVYLARERPSQKRDEAIWFDRKERNPHIYAHTPDSSVHPQDVVNKLNSFLTPPAH</sequence>
<dbReference type="Proteomes" id="UP001525968">
    <property type="component" value="Unassembled WGS sequence"/>
</dbReference>
<dbReference type="InterPro" id="IPR036291">
    <property type="entry name" value="NAD(P)-bd_dom_sf"/>
</dbReference>
<dbReference type="Gene3D" id="3.40.50.720">
    <property type="entry name" value="NAD(P)-binding Rossmann-like Domain"/>
    <property type="match status" value="1"/>
</dbReference>
<dbReference type="PANTHER" id="PTHR44656">
    <property type="entry name" value="DEHYDROGENASE/REDUCTASE SDR FAMILY MEMBER 12"/>
    <property type="match status" value="1"/>
</dbReference>
<gene>
    <name evidence="1" type="ORF">N0K08_19190</name>
</gene>
<dbReference type="InterPro" id="IPR002347">
    <property type="entry name" value="SDR_fam"/>
</dbReference>
<dbReference type="PRINTS" id="PR00081">
    <property type="entry name" value="GDHRDH"/>
</dbReference>
<dbReference type="RefSeq" id="WP_261502006.1">
    <property type="nucleotide sequence ID" value="NZ_JAODYH010000012.1"/>
</dbReference>
<dbReference type="EMBL" id="JAODYH010000012">
    <property type="protein sequence ID" value="MCT9812762.1"/>
    <property type="molecule type" value="Genomic_DNA"/>
</dbReference>
<dbReference type="PANTHER" id="PTHR44656:SF7">
    <property type="entry name" value="DEHYDROGENASE_REDUCTASE SDR FAMILY MEMBER 12"/>
    <property type="match status" value="1"/>
</dbReference>
<evidence type="ECO:0000313" key="1">
    <source>
        <dbReference type="EMBL" id="MCT9812762.1"/>
    </source>
</evidence>